<dbReference type="EMBL" id="UGRY01000002">
    <property type="protein sequence ID" value="SUA78790.1"/>
    <property type="molecule type" value="Genomic_DNA"/>
</dbReference>
<dbReference type="InterPro" id="IPR002035">
    <property type="entry name" value="VWF_A"/>
</dbReference>
<evidence type="ECO:0000259" key="2">
    <source>
        <dbReference type="PROSITE" id="PS50234"/>
    </source>
</evidence>
<dbReference type="STRING" id="1406858.GCA_000710895_05332"/>
<dbReference type="AlphaFoldDB" id="A0A378YQE5"/>
<proteinExistence type="inferred from homology"/>
<dbReference type="Proteomes" id="UP000255467">
    <property type="component" value="Unassembled WGS sequence"/>
</dbReference>
<dbReference type="OrthoDB" id="56224at2"/>
<protein>
    <submittedName>
        <fullName evidence="3">General stress protein 16U</fullName>
    </submittedName>
</protein>
<reference evidence="3 4" key="1">
    <citation type="submission" date="2018-06" db="EMBL/GenBank/DDBJ databases">
        <authorList>
            <consortium name="Pathogen Informatics"/>
            <person name="Doyle S."/>
        </authorList>
    </citation>
    <scope>NUCLEOTIDE SEQUENCE [LARGE SCALE GENOMIC DNA]</scope>
    <source>
        <strain evidence="3 4">NCTC1934</strain>
    </source>
</reference>
<dbReference type="Pfam" id="PF10138">
    <property type="entry name" value="vWA-TerF-like"/>
    <property type="match status" value="1"/>
</dbReference>
<feature type="domain" description="VWFA" evidence="2">
    <location>
        <begin position="212"/>
        <end position="395"/>
    </location>
</feature>
<dbReference type="RefSeq" id="WP_039816265.1">
    <property type="nucleotide sequence ID" value="NZ_UGRY01000002.1"/>
</dbReference>
<name>A0A378YQE5_9NOCA</name>
<evidence type="ECO:0000313" key="4">
    <source>
        <dbReference type="Proteomes" id="UP000255467"/>
    </source>
</evidence>
<evidence type="ECO:0000256" key="1">
    <source>
        <dbReference type="ARBA" id="ARBA00008775"/>
    </source>
</evidence>
<dbReference type="PANTHER" id="PTHR32097:SF4">
    <property type="entry name" value="GENERAL STRESS PROTEIN 16U"/>
    <property type="match status" value="1"/>
</dbReference>
<organism evidence="3 4">
    <name type="scientific">Nocardia otitidiscaviarum</name>
    <dbReference type="NCBI Taxonomy" id="1823"/>
    <lineage>
        <taxon>Bacteria</taxon>
        <taxon>Bacillati</taxon>
        <taxon>Actinomycetota</taxon>
        <taxon>Actinomycetes</taxon>
        <taxon>Mycobacteriales</taxon>
        <taxon>Nocardiaceae</taxon>
        <taxon>Nocardia</taxon>
    </lineage>
</organism>
<dbReference type="PROSITE" id="PS50234">
    <property type="entry name" value="VWFA"/>
    <property type="match status" value="1"/>
</dbReference>
<dbReference type="PANTHER" id="PTHR32097">
    <property type="entry name" value="CAMP-BINDING PROTEIN 1-RELATED"/>
    <property type="match status" value="1"/>
</dbReference>
<dbReference type="InterPro" id="IPR051324">
    <property type="entry name" value="Stress/Tellurium_Resist"/>
</dbReference>
<dbReference type="Pfam" id="PF02342">
    <property type="entry name" value="TerD"/>
    <property type="match status" value="1"/>
</dbReference>
<evidence type="ECO:0000313" key="3">
    <source>
        <dbReference type="EMBL" id="SUA78790.1"/>
    </source>
</evidence>
<dbReference type="InterPro" id="IPR036465">
    <property type="entry name" value="vWFA_dom_sf"/>
</dbReference>
<dbReference type="InterPro" id="IPR019303">
    <property type="entry name" value="vWA_TerF_C"/>
</dbReference>
<sequence length="413" mass="44702">MAQALTKGQNAALPVAELAVAVRTDTAVDIAALLLTGDRRVRSDDDFVFFNQPHGPGVRLSEAGGELSFALGAVPADVDAVRVVLTLGDADDTFGRHGAPVASIRDTTGNPLYEYAIEGLTTESVVIAVELYRRGPAWKVRAVGQGYAGGFAALVTDHGVTVDDAPPAEQPVVRSVPGEARLSAEHRQRLDLSKREVAKVLLVKQAAAERARVVLVIDKTGSMLRLYRDKVVHRVVRRMIPVAIQLDDDGVLEPYLYAKSFLRLPDVTVDQAESWSDTYLHVYGTHGGIDYKPIGASNNEIPIISEVMSTLRPGDAPTLVLFFTDGGFSEKSRIARLMREAAALPAFWQFVGLGQANYGLLRTLDELDGRLVDNAGFFAVDDIDRIDDAELYARLLGEFPAWLTAARAAGVVR</sequence>
<dbReference type="CDD" id="cd06974">
    <property type="entry name" value="TerD_like"/>
    <property type="match status" value="1"/>
</dbReference>
<keyword evidence="4" id="KW-1185">Reference proteome</keyword>
<gene>
    <name evidence="3" type="primary">yceD_5</name>
    <name evidence="3" type="ORF">NCTC1934_03514</name>
</gene>
<dbReference type="InterPro" id="IPR003325">
    <property type="entry name" value="TerD"/>
</dbReference>
<accession>A0A378YQE5</accession>
<dbReference type="SUPFAM" id="SSF53300">
    <property type="entry name" value="vWA-like"/>
    <property type="match status" value="1"/>
</dbReference>
<dbReference type="Gene3D" id="2.60.60.30">
    <property type="entry name" value="sav2460 like domains"/>
    <property type="match status" value="1"/>
</dbReference>
<comment type="similarity">
    <text evidence="1">Belongs to the CAPAB/TerDEXZ family.</text>
</comment>